<feature type="compositionally biased region" description="Basic and acidic residues" evidence="4">
    <location>
        <begin position="209"/>
        <end position="242"/>
    </location>
</feature>
<name>A0A9P8T9P3_9ASCO</name>
<gene>
    <name evidence="6" type="ORF">OGAPHI_000256</name>
</gene>
<dbReference type="RefSeq" id="XP_046064729.1">
    <property type="nucleotide sequence ID" value="XM_046203462.1"/>
</dbReference>
<feature type="domain" description="SKI-interacting protein SKIP SNW" evidence="5">
    <location>
        <begin position="35"/>
        <end position="189"/>
    </location>
</feature>
<evidence type="ECO:0000313" key="6">
    <source>
        <dbReference type="EMBL" id="KAH3671553.1"/>
    </source>
</evidence>
<evidence type="ECO:0000256" key="4">
    <source>
        <dbReference type="SAM" id="MobiDB-lite"/>
    </source>
</evidence>
<dbReference type="OrthoDB" id="666364at2759"/>
<keyword evidence="7" id="KW-1185">Reference proteome</keyword>
<dbReference type="InterPro" id="IPR017862">
    <property type="entry name" value="SKI-int_prot_SKIP"/>
</dbReference>
<keyword evidence="3" id="KW-0747">Spliceosome</keyword>
<dbReference type="InterPro" id="IPR004015">
    <property type="entry name" value="SKI-int_prot_SKIP_SNW-dom"/>
</dbReference>
<dbReference type="GeneID" id="70232224"/>
<comment type="subunit">
    <text evidence="3">Associated with the spliceosome.</text>
</comment>
<evidence type="ECO:0000256" key="3">
    <source>
        <dbReference type="RuleBase" id="RU367140"/>
    </source>
</evidence>
<keyword evidence="3" id="KW-0508">mRNA splicing</keyword>
<reference evidence="6" key="2">
    <citation type="submission" date="2021-01" db="EMBL/GenBank/DDBJ databases">
        <authorList>
            <person name="Schikora-Tamarit M.A."/>
        </authorList>
    </citation>
    <scope>NUCLEOTIDE SEQUENCE</scope>
    <source>
        <strain evidence="6">CBS6075</strain>
    </source>
</reference>
<sequence length="360" mass="40676">MSAEETALRTKEAVNRILEAKLGGGKSKKESSPTFVRYTPTSAFDEGESKQRIIKITDKELDPTVPNELRIRKIPQGADEEPVPVMHEETTPKLTKEDQRKWYIPPAVSNWKNTKGFTIDIDKRLAAVGETQVGEMSDKFGDLSDALKEANEQAKKELKLRAKLKNQLDQQKLVENQEKLRAVAQESRAGGKRSKWDDDEPKEVAQLASRREQARAERRRRAEQELRRSKMGTETKVKVLASEDGRDISERVALGVATREQESKNPQNFYDSRLYLKGAASNVRRSDDQLYDAPLFNAQDALNDVYRARSGADFQGELDRPSVGAAKGRSGNEPIQFEKDKDDSKPASNDEYGLKKRKLE</sequence>
<feature type="region of interest" description="Disordered" evidence="4">
    <location>
        <begin position="73"/>
        <end position="94"/>
    </location>
</feature>
<comment type="function">
    <text evidence="3">Involved in pre-mRNA splicing.</text>
</comment>
<keyword evidence="3" id="KW-0539">Nucleus</keyword>
<feature type="region of interest" description="Disordered" evidence="4">
    <location>
        <begin position="312"/>
        <end position="360"/>
    </location>
</feature>
<protein>
    <recommendedName>
        <fullName evidence="2 3">Pre-mRNA-processing protein 45</fullName>
    </recommendedName>
</protein>
<dbReference type="GO" id="GO:0005681">
    <property type="term" value="C:spliceosomal complex"/>
    <property type="evidence" value="ECO:0007669"/>
    <property type="project" value="UniProtKB-UniRule"/>
</dbReference>
<dbReference type="GO" id="GO:0000398">
    <property type="term" value="P:mRNA splicing, via spliceosome"/>
    <property type="evidence" value="ECO:0007669"/>
    <property type="project" value="InterPro"/>
</dbReference>
<comment type="similarity">
    <text evidence="1 3">Belongs to the SNW family.</text>
</comment>
<feature type="region of interest" description="Disordered" evidence="4">
    <location>
        <begin position="182"/>
        <end position="242"/>
    </location>
</feature>
<dbReference type="PANTHER" id="PTHR12096">
    <property type="entry name" value="NUCLEAR PROTEIN SKIP-RELATED"/>
    <property type="match status" value="1"/>
</dbReference>
<proteinExistence type="inferred from homology"/>
<dbReference type="Pfam" id="PF02731">
    <property type="entry name" value="SKIP_SNW"/>
    <property type="match status" value="1"/>
</dbReference>
<dbReference type="Proteomes" id="UP000769157">
    <property type="component" value="Unassembled WGS sequence"/>
</dbReference>
<accession>A0A9P8T9P3</accession>
<evidence type="ECO:0000259" key="5">
    <source>
        <dbReference type="Pfam" id="PF02731"/>
    </source>
</evidence>
<keyword evidence="3" id="KW-0507">mRNA processing</keyword>
<dbReference type="AlphaFoldDB" id="A0A9P8T9P3"/>
<evidence type="ECO:0000256" key="2">
    <source>
        <dbReference type="ARBA" id="ARBA00022160"/>
    </source>
</evidence>
<reference evidence="6" key="1">
    <citation type="journal article" date="2021" name="Open Biol.">
        <title>Shared evolutionary footprints suggest mitochondrial oxidative damage underlies multiple complex I losses in fungi.</title>
        <authorList>
            <person name="Schikora-Tamarit M.A."/>
            <person name="Marcet-Houben M."/>
            <person name="Nosek J."/>
            <person name="Gabaldon T."/>
        </authorList>
    </citation>
    <scope>NUCLEOTIDE SEQUENCE</scope>
    <source>
        <strain evidence="6">CBS6075</strain>
    </source>
</reference>
<evidence type="ECO:0000313" key="7">
    <source>
        <dbReference type="Proteomes" id="UP000769157"/>
    </source>
</evidence>
<dbReference type="EMBL" id="JAEUBE010000055">
    <property type="protein sequence ID" value="KAH3671553.1"/>
    <property type="molecule type" value="Genomic_DNA"/>
</dbReference>
<comment type="caution">
    <text evidence="6">The sequence shown here is derived from an EMBL/GenBank/DDBJ whole genome shotgun (WGS) entry which is preliminary data.</text>
</comment>
<feature type="compositionally biased region" description="Basic and acidic residues" evidence="4">
    <location>
        <begin position="336"/>
        <end position="345"/>
    </location>
</feature>
<organism evidence="6 7">
    <name type="scientific">Ogataea philodendri</name>
    <dbReference type="NCBI Taxonomy" id="1378263"/>
    <lineage>
        <taxon>Eukaryota</taxon>
        <taxon>Fungi</taxon>
        <taxon>Dikarya</taxon>
        <taxon>Ascomycota</taxon>
        <taxon>Saccharomycotina</taxon>
        <taxon>Pichiomycetes</taxon>
        <taxon>Pichiales</taxon>
        <taxon>Pichiaceae</taxon>
        <taxon>Ogataea</taxon>
    </lineage>
</organism>
<comment type="subcellular location">
    <subcellularLocation>
        <location evidence="3">Nucleus</location>
    </subcellularLocation>
</comment>
<evidence type="ECO:0000256" key="1">
    <source>
        <dbReference type="ARBA" id="ARBA00010197"/>
    </source>
</evidence>